<accession>A0A2Z5GBF6</accession>
<geneLocation type="plasmid" evidence="2">
    <name>pacpol3</name>
</geneLocation>
<name>A0A2Z5GBF6_9BACT</name>
<organism evidence="1 2">
    <name type="scientific">Acidisarcina polymorpha</name>
    <dbReference type="NCBI Taxonomy" id="2211140"/>
    <lineage>
        <taxon>Bacteria</taxon>
        <taxon>Pseudomonadati</taxon>
        <taxon>Acidobacteriota</taxon>
        <taxon>Terriglobia</taxon>
        <taxon>Terriglobales</taxon>
        <taxon>Acidobacteriaceae</taxon>
        <taxon>Acidisarcina</taxon>
    </lineage>
</organism>
<dbReference type="EMBL" id="CP030844">
    <property type="protein sequence ID" value="AXC16338.1"/>
    <property type="molecule type" value="Genomic_DNA"/>
</dbReference>
<evidence type="ECO:0000313" key="1">
    <source>
        <dbReference type="EMBL" id="AXC16338.1"/>
    </source>
</evidence>
<keyword evidence="1" id="KW-0614">Plasmid</keyword>
<proteinExistence type="predicted"/>
<dbReference type="KEGG" id="abas:ACPOL_7146"/>
<gene>
    <name evidence="1" type="ORF">ACPOL_7146</name>
</gene>
<reference evidence="1 2" key="1">
    <citation type="journal article" date="2018" name="Front. Microbiol.">
        <title>Hydrolytic Capabilities as a Key to Environmental Success: Chitinolytic and Cellulolytic Acidobacteria From Acidic Sub-arctic Soils and Boreal Peatlands.</title>
        <authorList>
            <person name="Belova S.E."/>
            <person name="Ravin N.V."/>
            <person name="Pankratov T.A."/>
            <person name="Rakitin A.L."/>
            <person name="Ivanova A.A."/>
            <person name="Beletsky A.V."/>
            <person name="Mardanov A.V."/>
            <person name="Sinninghe Damste J.S."/>
            <person name="Dedysh S.N."/>
        </authorList>
    </citation>
    <scope>NUCLEOTIDE SEQUENCE [LARGE SCALE GENOMIC DNA]</scope>
    <source>
        <strain evidence="1 2">SBC82</strain>
        <plasmid evidence="2">pacpol3</plasmid>
    </source>
</reference>
<evidence type="ECO:0000313" key="2">
    <source>
        <dbReference type="Proteomes" id="UP000253606"/>
    </source>
</evidence>
<protein>
    <submittedName>
        <fullName evidence="1">Uncharacterized protein</fullName>
    </submittedName>
</protein>
<dbReference type="Proteomes" id="UP000253606">
    <property type="component" value="Plasmid pACPOL3"/>
</dbReference>
<dbReference type="AlphaFoldDB" id="A0A2Z5GBF6"/>
<sequence length="39" mass="4114">MAANVVGIGLFTFDLHLAAGEYRRSMGWFLSPGSPSSGL</sequence>
<keyword evidence="2" id="KW-1185">Reference proteome</keyword>